<proteinExistence type="predicted"/>
<organism evidence="1">
    <name type="scientific">Anguilla anguilla</name>
    <name type="common">European freshwater eel</name>
    <name type="synonym">Muraena anguilla</name>
    <dbReference type="NCBI Taxonomy" id="7936"/>
    <lineage>
        <taxon>Eukaryota</taxon>
        <taxon>Metazoa</taxon>
        <taxon>Chordata</taxon>
        <taxon>Craniata</taxon>
        <taxon>Vertebrata</taxon>
        <taxon>Euteleostomi</taxon>
        <taxon>Actinopterygii</taxon>
        <taxon>Neopterygii</taxon>
        <taxon>Teleostei</taxon>
        <taxon>Anguilliformes</taxon>
        <taxon>Anguillidae</taxon>
        <taxon>Anguilla</taxon>
    </lineage>
</organism>
<reference evidence="1" key="1">
    <citation type="submission" date="2014-11" db="EMBL/GenBank/DDBJ databases">
        <authorList>
            <person name="Amaro Gonzalez C."/>
        </authorList>
    </citation>
    <scope>NUCLEOTIDE SEQUENCE</scope>
</reference>
<reference evidence="1" key="2">
    <citation type="journal article" date="2015" name="Fish Shellfish Immunol.">
        <title>Early steps in the European eel (Anguilla anguilla)-Vibrio vulnificus interaction in the gills: Role of the RtxA13 toxin.</title>
        <authorList>
            <person name="Callol A."/>
            <person name="Pajuelo D."/>
            <person name="Ebbesson L."/>
            <person name="Teles M."/>
            <person name="MacKenzie S."/>
            <person name="Amaro C."/>
        </authorList>
    </citation>
    <scope>NUCLEOTIDE SEQUENCE</scope>
</reference>
<protein>
    <submittedName>
        <fullName evidence="1">Uncharacterized protein</fullName>
    </submittedName>
</protein>
<accession>A0A0E9S4C5</accession>
<evidence type="ECO:0000313" key="1">
    <source>
        <dbReference type="EMBL" id="JAH35515.1"/>
    </source>
</evidence>
<name>A0A0E9S4C5_ANGAN</name>
<dbReference type="EMBL" id="GBXM01073062">
    <property type="protein sequence ID" value="JAH35515.1"/>
    <property type="molecule type" value="Transcribed_RNA"/>
</dbReference>
<dbReference type="AlphaFoldDB" id="A0A0E9S4C5"/>
<sequence>MLIVVTLVELCNVQASCHSLSGTVLRLPSSLFLLSFT</sequence>